<keyword evidence="4" id="KW-1185">Reference proteome</keyword>
<proteinExistence type="predicted"/>
<evidence type="ECO:0000256" key="1">
    <source>
        <dbReference type="SAM" id="MobiDB-lite"/>
    </source>
</evidence>
<dbReference type="Proteomes" id="UP000594454">
    <property type="component" value="Chromosome 5"/>
</dbReference>
<feature type="transmembrane region" description="Helical" evidence="2">
    <location>
        <begin position="32"/>
        <end position="55"/>
    </location>
</feature>
<reference evidence="3 4" key="1">
    <citation type="submission" date="2020-11" db="EMBL/GenBank/DDBJ databases">
        <authorList>
            <person name="Wallbank WR R."/>
            <person name="Pardo Diaz C."/>
            <person name="Kozak K."/>
            <person name="Martin S."/>
            <person name="Jiggins C."/>
            <person name="Moest M."/>
            <person name="Warren A I."/>
            <person name="Generalovic N T."/>
            <person name="Byers J.R.P. K."/>
            <person name="Montejo-Kovacevich G."/>
            <person name="Yen C E."/>
        </authorList>
    </citation>
    <scope>NUCLEOTIDE SEQUENCE [LARGE SCALE GENOMIC DNA]</scope>
</reference>
<dbReference type="Pfam" id="PF16015">
    <property type="entry name" value="Promethin"/>
    <property type="match status" value="1"/>
</dbReference>
<accession>A0A7R8YZ63</accession>
<feature type="transmembrane region" description="Helical" evidence="2">
    <location>
        <begin position="120"/>
        <end position="148"/>
    </location>
</feature>
<dbReference type="InParanoid" id="A0A7R8YZ63"/>
<evidence type="ECO:0000313" key="3">
    <source>
        <dbReference type="EMBL" id="CAD7091224.1"/>
    </source>
</evidence>
<keyword evidence="2" id="KW-0472">Membrane</keyword>
<keyword evidence="2" id="KW-1133">Transmembrane helix</keyword>
<dbReference type="OrthoDB" id="8019798at2759"/>
<keyword evidence="2" id="KW-0812">Transmembrane</keyword>
<feature type="transmembrane region" description="Helical" evidence="2">
    <location>
        <begin position="76"/>
        <end position="100"/>
    </location>
</feature>
<organism evidence="3 4">
    <name type="scientific">Hermetia illucens</name>
    <name type="common">Black soldier fly</name>
    <dbReference type="NCBI Taxonomy" id="343691"/>
    <lineage>
        <taxon>Eukaryota</taxon>
        <taxon>Metazoa</taxon>
        <taxon>Ecdysozoa</taxon>
        <taxon>Arthropoda</taxon>
        <taxon>Hexapoda</taxon>
        <taxon>Insecta</taxon>
        <taxon>Pterygota</taxon>
        <taxon>Neoptera</taxon>
        <taxon>Endopterygota</taxon>
        <taxon>Diptera</taxon>
        <taxon>Brachycera</taxon>
        <taxon>Stratiomyomorpha</taxon>
        <taxon>Stratiomyidae</taxon>
        <taxon>Hermetiinae</taxon>
        <taxon>Hermetia</taxon>
    </lineage>
</organism>
<dbReference type="AlphaFoldDB" id="A0A7R8YZ63"/>
<feature type="region of interest" description="Disordered" evidence="1">
    <location>
        <begin position="1"/>
        <end position="25"/>
    </location>
</feature>
<name>A0A7R8YZ63_HERIL</name>
<evidence type="ECO:0000313" key="4">
    <source>
        <dbReference type="Proteomes" id="UP000594454"/>
    </source>
</evidence>
<sequence length="184" mass="20448">MKKEDSDLPNGGEEDGSTAGPAPSPSTDVDGIYTIIFWQLSLVWNHLGTSFWNFTIKYGLYDLFDKMARKAMQHPFITLFLAITILSVGLPLLVVTVLAFSTVVLTFTGFILLEGTLISISSVLLFGCLGAILIVFLFFAGVTIAGYFGFMHIYDLYQGVHDKSAITDYLQQERKSRRRELSSN</sequence>
<gene>
    <name evidence="3" type="ORF">HERILL_LOCUS13650</name>
</gene>
<protein>
    <submittedName>
        <fullName evidence="3">Uncharacterized protein</fullName>
    </submittedName>
</protein>
<dbReference type="EMBL" id="LR899013">
    <property type="protein sequence ID" value="CAD7091224.1"/>
    <property type="molecule type" value="Genomic_DNA"/>
</dbReference>
<evidence type="ECO:0000256" key="2">
    <source>
        <dbReference type="SAM" id="Phobius"/>
    </source>
</evidence>